<gene>
    <name evidence="1" type="ORF">ACFPZ3_43900</name>
</gene>
<evidence type="ECO:0000313" key="1">
    <source>
        <dbReference type="EMBL" id="MFC5830839.1"/>
    </source>
</evidence>
<sequence>MLRTKWFIVEASYIESFSAVTKMEDGMTGASGSKKISPLAYDALTDSLSLIFWYKKSLARFLRAALREYPELLVGLDLENAPKRDTADVLVSRLMQGEHKYQAVSIGLMLEISSMERFRELEQLDDSSWLERAQQAVADLSDLTAQHREIAAEHARFAQELANAIEEAEKGRATSKALDELKQQFLVLHSSADPQGRGRKFEGFLNDLFWLFDLNPRAAYSLELEQIDGSFSFDTDDYVLEAKWLRGVVSREQLDVFGMKIARKGKNALGLYVSINGYSSDALKQYESASSFTTMDGSDIFMILDGRVRLDDLLLRKKRYVNETGNCYFPATRMLGE</sequence>
<dbReference type="Proteomes" id="UP001596058">
    <property type="component" value="Unassembled WGS sequence"/>
</dbReference>
<organism evidence="1 2">
    <name type="scientific">Nonomuraea insulae</name>
    <dbReference type="NCBI Taxonomy" id="1616787"/>
    <lineage>
        <taxon>Bacteria</taxon>
        <taxon>Bacillati</taxon>
        <taxon>Actinomycetota</taxon>
        <taxon>Actinomycetes</taxon>
        <taxon>Streptosporangiales</taxon>
        <taxon>Streptosporangiaceae</taxon>
        <taxon>Nonomuraea</taxon>
    </lineage>
</organism>
<dbReference type="RefSeq" id="WP_379520321.1">
    <property type="nucleotide sequence ID" value="NZ_JBHSPA010000057.1"/>
</dbReference>
<evidence type="ECO:0008006" key="3">
    <source>
        <dbReference type="Google" id="ProtNLM"/>
    </source>
</evidence>
<name>A0ABW1CZ40_9ACTN</name>
<evidence type="ECO:0000313" key="2">
    <source>
        <dbReference type="Proteomes" id="UP001596058"/>
    </source>
</evidence>
<protein>
    <recommendedName>
        <fullName evidence="3">Restriction endonuclease type IV Mrr domain-containing protein</fullName>
    </recommendedName>
</protein>
<comment type="caution">
    <text evidence="1">The sequence shown here is derived from an EMBL/GenBank/DDBJ whole genome shotgun (WGS) entry which is preliminary data.</text>
</comment>
<dbReference type="EMBL" id="JBHSPA010000057">
    <property type="protein sequence ID" value="MFC5830839.1"/>
    <property type="molecule type" value="Genomic_DNA"/>
</dbReference>
<reference evidence="2" key="1">
    <citation type="journal article" date="2019" name="Int. J. Syst. Evol. Microbiol.">
        <title>The Global Catalogue of Microorganisms (GCM) 10K type strain sequencing project: providing services to taxonomists for standard genome sequencing and annotation.</title>
        <authorList>
            <consortium name="The Broad Institute Genomics Platform"/>
            <consortium name="The Broad Institute Genome Sequencing Center for Infectious Disease"/>
            <person name="Wu L."/>
            <person name="Ma J."/>
        </authorList>
    </citation>
    <scope>NUCLEOTIDE SEQUENCE [LARGE SCALE GENOMIC DNA]</scope>
    <source>
        <strain evidence="2">CCUG 53903</strain>
    </source>
</reference>
<accession>A0ABW1CZ40</accession>
<keyword evidence="2" id="KW-1185">Reference proteome</keyword>
<proteinExistence type="predicted"/>